<reference evidence="2 3" key="1">
    <citation type="journal article" date="2012" name="Proc. Natl. Acad. Sci. U.S.A.">
        <title>Comparative genomics of Ceriporiopsis subvermispora and Phanerochaete chrysosporium provide insight into selective ligninolysis.</title>
        <authorList>
            <person name="Fernandez-Fueyo E."/>
            <person name="Ruiz-Duenas F.J."/>
            <person name="Ferreira P."/>
            <person name="Floudas D."/>
            <person name="Hibbett D.S."/>
            <person name="Canessa P."/>
            <person name="Larrondo L.F."/>
            <person name="James T.Y."/>
            <person name="Seelenfreund D."/>
            <person name="Lobos S."/>
            <person name="Polanco R."/>
            <person name="Tello M."/>
            <person name="Honda Y."/>
            <person name="Watanabe T."/>
            <person name="Watanabe T."/>
            <person name="Ryu J.S."/>
            <person name="Kubicek C.P."/>
            <person name="Schmoll M."/>
            <person name="Gaskell J."/>
            <person name="Hammel K.E."/>
            <person name="St John F.J."/>
            <person name="Vanden Wymelenberg A."/>
            <person name="Sabat G."/>
            <person name="Splinter BonDurant S."/>
            <person name="Syed K."/>
            <person name="Yadav J.S."/>
            <person name="Doddapaneni H."/>
            <person name="Subramanian V."/>
            <person name="Lavin J.L."/>
            <person name="Oguiza J.A."/>
            <person name="Perez G."/>
            <person name="Pisabarro A.G."/>
            <person name="Ramirez L."/>
            <person name="Santoyo F."/>
            <person name="Master E."/>
            <person name="Coutinho P.M."/>
            <person name="Henrissat B."/>
            <person name="Lombard V."/>
            <person name="Magnuson J.K."/>
            <person name="Kuees U."/>
            <person name="Hori C."/>
            <person name="Igarashi K."/>
            <person name="Samejima M."/>
            <person name="Held B.W."/>
            <person name="Barry K.W."/>
            <person name="LaButti K.M."/>
            <person name="Lapidus A."/>
            <person name="Lindquist E.A."/>
            <person name="Lucas S.M."/>
            <person name="Riley R."/>
            <person name="Salamov A.A."/>
            <person name="Hoffmeister D."/>
            <person name="Schwenk D."/>
            <person name="Hadar Y."/>
            <person name="Yarden O."/>
            <person name="de Vries R.P."/>
            <person name="Wiebenga A."/>
            <person name="Stenlid J."/>
            <person name="Eastwood D."/>
            <person name="Grigoriev I.V."/>
            <person name="Berka R.M."/>
            <person name="Blanchette R.A."/>
            <person name="Kersten P."/>
            <person name="Martinez A.T."/>
            <person name="Vicuna R."/>
            <person name="Cullen D."/>
        </authorList>
    </citation>
    <scope>NUCLEOTIDE SEQUENCE [LARGE SCALE GENOMIC DNA]</scope>
    <source>
        <strain evidence="2 3">B</strain>
    </source>
</reference>
<protein>
    <recommendedName>
        <fullName evidence="4">F-box domain-containing protein</fullName>
    </recommendedName>
</protein>
<dbReference type="InterPro" id="IPR032675">
    <property type="entry name" value="LRR_dom_sf"/>
</dbReference>
<dbReference type="OrthoDB" id="2757320at2759"/>
<dbReference type="STRING" id="914234.M2PQZ2"/>
<evidence type="ECO:0000313" key="2">
    <source>
        <dbReference type="EMBL" id="EMD38999.1"/>
    </source>
</evidence>
<dbReference type="AlphaFoldDB" id="M2PQZ2"/>
<evidence type="ECO:0000313" key="3">
    <source>
        <dbReference type="Proteomes" id="UP000016930"/>
    </source>
</evidence>
<accession>M2PQZ2</accession>
<dbReference type="HOGENOM" id="CLU_345450_0_0_1"/>
<dbReference type="Gene3D" id="3.80.10.10">
    <property type="entry name" value="Ribonuclease Inhibitor"/>
    <property type="match status" value="1"/>
</dbReference>
<sequence length="818" mass="90260">MHKCLQITEILSIIIDYLSANDRKDRATLSALARTCGTFQGIALNVLWRHQDGLLNVLKCLPGDAWEIGIPREDWLLEASGPLVITRPLGPGDWRRFDFYARRVRSFGKRIDDSNPPNIEGDLPSPVTLSASVFTELSLRRADSPLFPDLRRLLWKAHWTDKIDLHYVPLLLGPKMERLSFHMSDRGWGDPDRDMLPILCKIATSCPQIQELGVLGSFTILPTITRILPRLRFLRKLSVICDSAGDLISLSRTLRGNPSLCTLRLRINRPPGGAAVTSGSIPLAETSTMVHALEIESATMIDFCNALQIFRPDQARRVRILLQRDLCALYDTEYELSLSGKLIATLNTLSKVFSPSVLESISITLQDIDHCCHLRDLRPLLSFNKLVELHIKLNANLVVDDAVVEQMALSWPRLRVLDLNGGRWVGPGHPPLTFAAMAYLARHCPDLLEISLAVDGCNLAKYEAVAASQNRHNKLIRMRLGNSTLSSRDRFIRLLLDWFPCLEEVRGSADAHNFPHLPPPTTSSPAQHQNVLLQLSTHLWLFPGTPSIKGAHPQGVETPWLRADAQRLDSDESDSFPESPCLLAARSGDSEDDSDVPQVWLDGQSRLAAIKRQRRDVEAVGHKLARLGIQQGVASDAESSASSEGTLVDTLIPSLSAVRIRAPIPTAGHLRPARPHTPSLASDSEWHDTDGSYSGYESSRRRATARQLLQKAAGLRHAPVAGRASHGADARRAAAPYPYPAPPASLRGAFAYPSATRGAFACGAWNGDLLAASWPDADHDVEATAAHMSRLDLGRPAMRLDHQNGAWFPFTFNCAVPY</sequence>
<proteinExistence type="predicted"/>
<organism evidence="2 3">
    <name type="scientific">Ceriporiopsis subvermispora (strain B)</name>
    <name type="common">White-rot fungus</name>
    <name type="synonym">Gelatoporia subvermispora</name>
    <dbReference type="NCBI Taxonomy" id="914234"/>
    <lineage>
        <taxon>Eukaryota</taxon>
        <taxon>Fungi</taxon>
        <taxon>Dikarya</taxon>
        <taxon>Basidiomycota</taxon>
        <taxon>Agaricomycotina</taxon>
        <taxon>Agaricomycetes</taxon>
        <taxon>Polyporales</taxon>
        <taxon>Gelatoporiaceae</taxon>
        <taxon>Gelatoporia</taxon>
    </lineage>
</organism>
<evidence type="ECO:0000256" key="1">
    <source>
        <dbReference type="SAM" id="MobiDB-lite"/>
    </source>
</evidence>
<feature type="region of interest" description="Disordered" evidence="1">
    <location>
        <begin position="667"/>
        <end position="700"/>
    </location>
</feature>
<dbReference type="SUPFAM" id="SSF52047">
    <property type="entry name" value="RNI-like"/>
    <property type="match status" value="1"/>
</dbReference>
<evidence type="ECO:0008006" key="4">
    <source>
        <dbReference type="Google" id="ProtNLM"/>
    </source>
</evidence>
<name>M2PQZ2_CERS8</name>
<keyword evidence="3" id="KW-1185">Reference proteome</keyword>
<dbReference type="EMBL" id="KB445794">
    <property type="protein sequence ID" value="EMD38999.1"/>
    <property type="molecule type" value="Genomic_DNA"/>
</dbReference>
<dbReference type="Proteomes" id="UP000016930">
    <property type="component" value="Unassembled WGS sequence"/>
</dbReference>
<gene>
    <name evidence="2" type="ORF">CERSUDRAFT_93039</name>
</gene>